<evidence type="ECO:0000256" key="2">
    <source>
        <dbReference type="SAM" id="Phobius"/>
    </source>
</evidence>
<dbReference type="AlphaFoldDB" id="A0A4U3MRC2"/>
<gene>
    <name evidence="3" type="ORF">FDA94_04000</name>
</gene>
<evidence type="ECO:0000313" key="3">
    <source>
        <dbReference type="EMBL" id="TKK90927.1"/>
    </source>
</evidence>
<keyword evidence="2" id="KW-0812">Transmembrane</keyword>
<sequence>MGIATAGALIVFPGTSQGSAEGPYYFKCVGPLADGQTIAASISLSSKELTVGQQLVINWQLGDAQRSVKVPDPLNPNHDKGGHLAVTARVKAHGVWTGQGAIDSTGTRLVEEGDLRTGKPLSLGLVSPGLATAERAGSGSIEVGPIILDLAPVESTWNNTFVEPVGDFGVAYDGNWSYLADNNSYLGETHFNHDLHQASKEDAEASFTFVGTGVDLIGDKASDMSEFTLVTDQGNPPDEASERYNAYWSVAGERRVRETFTAAKDLPYGKYTVKVNNKTEGKHARIDAWRVHASTADNLNKSPYHTVCSPEPKFPLIPLTVTGGGNGSPSPDPSGDPSQSPSGNPSVTPSTTPTTTPTTTPSGSATPSGNVSRPPTPQENFTPLVSVIVQGTPTPTATTTVTLTSTPTVAQVAITPLGGAQTGEAPDRSNPGAAVLVAGALLLMGGMVSGIKLLRRRAAHAGER</sequence>
<dbReference type="EMBL" id="SZQA01000002">
    <property type="protein sequence ID" value="TKK90927.1"/>
    <property type="molecule type" value="Genomic_DNA"/>
</dbReference>
<dbReference type="RefSeq" id="WP_137245658.1">
    <property type="nucleotide sequence ID" value="NZ_SZQA01000002.1"/>
</dbReference>
<organism evidence="3 4">
    <name type="scientific">Herbidospora galbida</name>
    <dbReference type="NCBI Taxonomy" id="2575442"/>
    <lineage>
        <taxon>Bacteria</taxon>
        <taxon>Bacillati</taxon>
        <taxon>Actinomycetota</taxon>
        <taxon>Actinomycetes</taxon>
        <taxon>Streptosporangiales</taxon>
        <taxon>Streptosporangiaceae</taxon>
        <taxon>Herbidospora</taxon>
    </lineage>
</organism>
<feature type="transmembrane region" description="Helical" evidence="2">
    <location>
        <begin position="433"/>
        <end position="454"/>
    </location>
</feature>
<feature type="region of interest" description="Disordered" evidence="1">
    <location>
        <begin position="315"/>
        <end position="380"/>
    </location>
</feature>
<protein>
    <submittedName>
        <fullName evidence="3">Uncharacterized protein</fullName>
    </submittedName>
</protein>
<dbReference type="Gene3D" id="2.60.120.260">
    <property type="entry name" value="Galactose-binding domain-like"/>
    <property type="match status" value="1"/>
</dbReference>
<reference evidence="3 4" key="1">
    <citation type="submission" date="2019-04" db="EMBL/GenBank/DDBJ databases">
        <title>Herbidospora sp. NEAU-GS14.nov., a novel actinomycete isolated from soil.</title>
        <authorList>
            <person name="Han L."/>
        </authorList>
    </citation>
    <scope>NUCLEOTIDE SEQUENCE [LARGE SCALE GENOMIC DNA]</scope>
    <source>
        <strain evidence="3 4">NEAU-GS14</strain>
    </source>
</reference>
<proteinExistence type="predicted"/>
<keyword evidence="4" id="KW-1185">Reference proteome</keyword>
<comment type="caution">
    <text evidence="3">The sequence shown here is derived from an EMBL/GenBank/DDBJ whole genome shotgun (WGS) entry which is preliminary data.</text>
</comment>
<name>A0A4U3MRC2_9ACTN</name>
<evidence type="ECO:0000313" key="4">
    <source>
        <dbReference type="Proteomes" id="UP000308705"/>
    </source>
</evidence>
<evidence type="ECO:0000256" key="1">
    <source>
        <dbReference type="SAM" id="MobiDB-lite"/>
    </source>
</evidence>
<feature type="compositionally biased region" description="Polar residues" evidence="1">
    <location>
        <begin position="370"/>
        <end position="380"/>
    </location>
</feature>
<keyword evidence="2" id="KW-0472">Membrane</keyword>
<feature type="compositionally biased region" description="Low complexity" evidence="1">
    <location>
        <begin position="333"/>
        <end position="369"/>
    </location>
</feature>
<dbReference type="Proteomes" id="UP000308705">
    <property type="component" value="Unassembled WGS sequence"/>
</dbReference>
<accession>A0A4U3MRC2</accession>
<keyword evidence="2" id="KW-1133">Transmembrane helix</keyword>
<dbReference type="OrthoDB" id="3535985at2"/>